<feature type="region of interest" description="Disordered" evidence="1">
    <location>
        <begin position="186"/>
        <end position="210"/>
    </location>
</feature>
<protein>
    <recommendedName>
        <fullName evidence="4">60S ribosomal protein L20</fullName>
    </recommendedName>
</protein>
<dbReference type="GO" id="GO:0003735">
    <property type="term" value="F:structural constituent of ribosome"/>
    <property type="evidence" value="ECO:0007669"/>
    <property type="project" value="TreeGrafter"/>
</dbReference>
<keyword evidence="3" id="KW-1185">Reference proteome</keyword>
<dbReference type="EMBL" id="JAPDFR010000004">
    <property type="protein sequence ID" value="KAK0387305.1"/>
    <property type="molecule type" value="Genomic_DNA"/>
</dbReference>
<reference evidence="2" key="1">
    <citation type="submission" date="2022-10" db="EMBL/GenBank/DDBJ databases">
        <title>Determination and structural analysis of whole genome sequence of Sarocladium strictum F4-1.</title>
        <authorList>
            <person name="Hu L."/>
            <person name="Jiang Y."/>
        </authorList>
    </citation>
    <scope>NUCLEOTIDE SEQUENCE</scope>
    <source>
        <strain evidence="2">F4-1</strain>
    </source>
</reference>
<dbReference type="GO" id="GO:0005762">
    <property type="term" value="C:mitochondrial large ribosomal subunit"/>
    <property type="evidence" value="ECO:0007669"/>
    <property type="project" value="TreeGrafter"/>
</dbReference>
<evidence type="ECO:0008006" key="4">
    <source>
        <dbReference type="Google" id="ProtNLM"/>
    </source>
</evidence>
<feature type="compositionally biased region" description="Basic and acidic residues" evidence="1">
    <location>
        <begin position="193"/>
        <end position="210"/>
    </location>
</feature>
<evidence type="ECO:0000313" key="3">
    <source>
        <dbReference type="Proteomes" id="UP001175261"/>
    </source>
</evidence>
<evidence type="ECO:0000313" key="2">
    <source>
        <dbReference type="EMBL" id="KAK0387305.1"/>
    </source>
</evidence>
<feature type="compositionally biased region" description="Low complexity" evidence="1">
    <location>
        <begin position="13"/>
        <end position="28"/>
    </location>
</feature>
<gene>
    <name evidence="2" type="ORF">NLU13_5618</name>
</gene>
<organism evidence="2 3">
    <name type="scientific">Sarocladium strictum</name>
    <name type="common">Black bundle disease fungus</name>
    <name type="synonym">Acremonium strictum</name>
    <dbReference type="NCBI Taxonomy" id="5046"/>
    <lineage>
        <taxon>Eukaryota</taxon>
        <taxon>Fungi</taxon>
        <taxon>Dikarya</taxon>
        <taxon>Ascomycota</taxon>
        <taxon>Pezizomycotina</taxon>
        <taxon>Sordariomycetes</taxon>
        <taxon>Hypocreomycetidae</taxon>
        <taxon>Hypocreales</taxon>
        <taxon>Sarocladiaceae</taxon>
        <taxon>Sarocladium</taxon>
    </lineage>
</organism>
<sequence>MEARSLLRPMANLLSKPSTTTSTALTTTRGHKTTARTKRALKIAPHPSFLPDRTRPFPAADSIIYNPPSSQATPHHTPFLFLPRNDPRRDALKRMRASGLLPSPAIEPSGQLAPELNYKRRSPKSHITAQDVAEMKRLRAEDPVTWSVNALAKKFECSTIFVKMAAPASEEHTQWLAEKLERRKARWGPMRSQAREDRKRREEMLHRGQL</sequence>
<dbReference type="Proteomes" id="UP001175261">
    <property type="component" value="Unassembled WGS sequence"/>
</dbReference>
<dbReference type="PANTHER" id="PTHR28266">
    <property type="entry name" value="54S RIBOSOMAL PROTEIN L20, MITOCHONDRIAL"/>
    <property type="match status" value="1"/>
</dbReference>
<dbReference type="Pfam" id="PF12824">
    <property type="entry name" value="MRP-L20"/>
    <property type="match status" value="1"/>
</dbReference>
<comment type="caution">
    <text evidence="2">The sequence shown here is derived from an EMBL/GenBank/DDBJ whole genome shotgun (WGS) entry which is preliminary data.</text>
</comment>
<accession>A0AA39L7Z0</accession>
<dbReference type="InterPro" id="IPR024388">
    <property type="entry name" value="Ribosomal_mL58"/>
</dbReference>
<name>A0AA39L7Z0_SARSR</name>
<dbReference type="PANTHER" id="PTHR28266:SF1">
    <property type="entry name" value="LARGE RIBOSOMAL SUBUNIT PROTEIN ML58"/>
    <property type="match status" value="1"/>
</dbReference>
<feature type="region of interest" description="Disordered" evidence="1">
    <location>
        <begin position="1"/>
        <end position="35"/>
    </location>
</feature>
<evidence type="ECO:0000256" key="1">
    <source>
        <dbReference type="SAM" id="MobiDB-lite"/>
    </source>
</evidence>
<proteinExistence type="predicted"/>
<dbReference type="AlphaFoldDB" id="A0AA39L7Z0"/>